<keyword evidence="2 7" id="KW-0813">Transport</keyword>
<accession>A0A0R2REK8</accession>
<comment type="subcellular location">
    <subcellularLocation>
        <location evidence="1 7">Cell membrane</location>
        <topology evidence="1 7">Multi-pass membrane protein</topology>
    </subcellularLocation>
</comment>
<keyword evidence="5 7" id="KW-1133">Transmembrane helix</keyword>
<evidence type="ECO:0000256" key="3">
    <source>
        <dbReference type="ARBA" id="ARBA00022475"/>
    </source>
</evidence>
<dbReference type="SUPFAM" id="SSF161098">
    <property type="entry name" value="MetI-like"/>
    <property type="match status" value="1"/>
</dbReference>
<dbReference type="PANTHER" id="PTHR30465:SF74">
    <property type="entry name" value="OLIGOPEPTIDE TRANSPORT SYSTEM PERMEASE PROTEIN OPPB"/>
    <property type="match status" value="1"/>
</dbReference>
<dbReference type="Gene3D" id="1.10.3720.10">
    <property type="entry name" value="MetI-like"/>
    <property type="match status" value="1"/>
</dbReference>
<keyword evidence="4 7" id="KW-0812">Transmembrane</keyword>
<evidence type="ECO:0000256" key="4">
    <source>
        <dbReference type="ARBA" id="ARBA00022692"/>
    </source>
</evidence>
<name>A0A0R2REK8_9BACT</name>
<dbReference type="Pfam" id="PF00528">
    <property type="entry name" value="BPD_transp_1"/>
    <property type="match status" value="1"/>
</dbReference>
<evidence type="ECO:0000313" key="9">
    <source>
        <dbReference type="EMBL" id="KRO60958.1"/>
    </source>
</evidence>
<feature type="transmembrane region" description="Helical" evidence="7">
    <location>
        <begin position="237"/>
        <end position="258"/>
    </location>
</feature>
<dbReference type="Proteomes" id="UP000051269">
    <property type="component" value="Unassembled WGS sequence"/>
</dbReference>
<dbReference type="AlphaFoldDB" id="A0A0R2REK8"/>
<gene>
    <name evidence="9" type="ORF">ABR82_06755</name>
</gene>
<feature type="transmembrane region" description="Helical" evidence="7">
    <location>
        <begin position="170"/>
        <end position="191"/>
    </location>
</feature>
<dbReference type="PROSITE" id="PS50928">
    <property type="entry name" value="ABC_TM1"/>
    <property type="match status" value="1"/>
</dbReference>
<dbReference type="CDD" id="cd06261">
    <property type="entry name" value="TM_PBP2"/>
    <property type="match status" value="1"/>
</dbReference>
<evidence type="ECO:0000256" key="2">
    <source>
        <dbReference type="ARBA" id="ARBA00022448"/>
    </source>
</evidence>
<evidence type="ECO:0000256" key="1">
    <source>
        <dbReference type="ARBA" id="ARBA00004651"/>
    </source>
</evidence>
<comment type="similarity">
    <text evidence="7">Belongs to the binding-protein-dependent transport system permease family.</text>
</comment>
<organism evidence="9 10">
    <name type="scientific">Verrucomicrobia subdivision 6 bacterium BACL9 MAG-120507-bin52</name>
    <dbReference type="NCBI Taxonomy" id="1655590"/>
    <lineage>
        <taxon>Bacteria</taxon>
        <taxon>Pseudomonadati</taxon>
        <taxon>Verrucomicrobiota</taxon>
        <taxon>Verrucomicrobiia</taxon>
        <taxon>Verrucomicrobiales</taxon>
        <taxon>Verrucomicrobia subdivision 6</taxon>
    </lineage>
</organism>
<dbReference type="InterPro" id="IPR000515">
    <property type="entry name" value="MetI-like"/>
</dbReference>
<keyword evidence="6 7" id="KW-0472">Membrane</keyword>
<feature type="domain" description="ABC transmembrane type-1" evidence="8">
    <location>
        <begin position="94"/>
        <end position="291"/>
    </location>
</feature>
<feature type="transmembrane region" description="Helical" evidence="7">
    <location>
        <begin position="270"/>
        <end position="291"/>
    </location>
</feature>
<dbReference type="PANTHER" id="PTHR30465">
    <property type="entry name" value="INNER MEMBRANE ABC TRANSPORTER"/>
    <property type="match status" value="1"/>
</dbReference>
<evidence type="ECO:0000256" key="5">
    <source>
        <dbReference type="ARBA" id="ARBA00022989"/>
    </source>
</evidence>
<comment type="caution">
    <text evidence="9">The sequence shown here is derived from an EMBL/GenBank/DDBJ whole genome shotgun (WGS) entry which is preliminary data.</text>
</comment>
<feature type="transmembrane region" description="Helical" evidence="7">
    <location>
        <begin position="98"/>
        <end position="121"/>
    </location>
</feature>
<dbReference type="GO" id="GO:0005886">
    <property type="term" value="C:plasma membrane"/>
    <property type="evidence" value="ECO:0007669"/>
    <property type="project" value="UniProtKB-SubCell"/>
</dbReference>
<evidence type="ECO:0000313" key="10">
    <source>
        <dbReference type="Proteomes" id="UP000051269"/>
    </source>
</evidence>
<dbReference type="InterPro" id="IPR035906">
    <property type="entry name" value="MetI-like_sf"/>
</dbReference>
<keyword evidence="3" id="KW-1003">Cell membrane</keyword>
<feature type="transmembrane region" description="Helical" evidence="7">
    <location>
        <begin position="212"/>
        <end position="231"/>
    </location>
</feature>
<proteinExistence type="inferred from homology"/>
<dbReference type="GO" id="GO:0055085">
    <property type="term" value="P:transmembrane transport"/>
    <property type="evidence" value="ECO:0007669"/>
    <property type="project" value="InterPro"/>
</dbReference>
<feature type="transmembrane region" description="Helical" evidence="7">
    <location>
        <begin position="133"/>
        <end position="158"/>
    </location>
</feature>
<evidence type="ECO:0000256" key="7">
    <source>
        <dbReference type="RuleBase" id="RU363032"/>
    </source>
</evidence>
<reference evidence="9 10" key="1">
    <citation type="submission" date="2015-10" db="EMBL/GenBank/DDBJ databases">
        <title>Metagenome-Assembled Genomes uncover a global brackish microbiome.</title>
        <authorList>
            <person name="Hugerth L.W."/>
            <person name="Larsson J."/>
            <person name="Alneberg J."/>
            <person name="Lindh M.V."/>
            <person name="Legrand C."/>
            <person name="Pinhassi J."/>
            <person name="Andersson A.F."/>
        </authorList>
    </citation>
    <scope>NUCLEOTIDE SEQUENCE [LARGE SCALE GENOMIC DNA]</scope>
    <source>
        <strain evidence="9">BACL18 MAG-120507-bin52</strain>
    </source>
</reference>
<evidence type="ECO:0000259" key="8">
    <source>
        <dbReference type="PROSITE" id="PS50928"/>
    </source>
</evidence>
<dbReference type="EMBL" id="LIBO01000255">
    <property type="protein sequence ID" value="KRO60958.1"/>
    <property type="molecule type" value="Genomic_DNA"/>
</dbReference>
<sequence length="306" mass="32752">MISFLFRRLLSSLPVALLVLATCFLLVRLAPGSPFTSERALDPATRQMLESKYGLSGSLPQQLARYIGNVLQGDLGDSLKFRGRTVVEIISQSLPRSLLLGSISFALALGLGIPLGAWAAARQGRPADHWLNGLALLTLSIPTFVLAPVAVLFFSFGLPLFPPAGWGTPLQLVLPSLCLALPFVGICARLTRSGLLETIGADFIRTARAKGVSEKSLVLLHALRPAILPLVAYAGPLAASILTGSLVIEEIFAIPGIGQFFVSGVINRDVFLVSGVVLVYCLLLLFFNLLADWITALLDPRIRLDS</sequence>
<evidence type="ECO:0000256" key="6">
    <source>
        <dbReference type="ARBA" id="ARBA00023136"/>
    </source>
</evidence>
<protein>
    <recommendedName>
        <fullName evidence="8">ABC transmembrane type-1 domain-containing protein</fullName>
    </recommendedName>
</protein>